<dbReference type="SUPFAM" id="SSF53474">
    <property type="entry name" value="alpha/beta-Hydrolases"/>
    <property type="match status" value="1"/>
</dbReference>
<accession>A0A4Q2S496</accession>
<feature type="compositionally biased region" description="Basic residues" evidence="1">
    <location>
        <begin position="334"/>
        <end position="343"/>
    </location>
</feature>
<evidence type="ECO:0008006" key="5">
    <source>
        <dbReference type="Google" id="ProtNLM"/>
    </source>
</evidence>
<protein>
    <recommendedName>
        <fullName evidence="5">Alpha/beta hydrolase</fullName>
    </recommendedName>
</protein>
<keyword evidence="2" id="KW-0732">Signal</keyword>
<proteinExistence type="predicted"/>
<comment type="caution">
    <text evidence="3">The sequence shown here is derived from an EMBL/GenBank/DDBJ whole genome shotgun (WGS) entry which is preliminary data.</text>
</comment>
<dbReference type="Proteomes" id="UP000294071">
    <property type="component" value="Unassembled WGS sequence"/>
</dbReference>
<keyword evidence="4" id="KW-1185">Reference proteome</keyword>
<sequence length="353" mass="36060">MRISTRRRVGLGLSAVLLVTPLAALVAAPASAAPSTTTASGDGWAVTRAPGGYLVTVDLDSPLPIRSDAPTVVVDGETIGLATQSADGLSLSAFTSDPAVAGASSAGAGWASQATAGEGTPSRAVTVPDVAAAADPLDVDPSAPGDFDWTESIYKFGDQAIPLAAIGGVRGEMEGKVYLPTTGGARPTVLLLHGRHTSCYTAVTGTPANPARWPCTTAPGPQDAPYATGRMSIPSYAGYDGTARALASRGYAVVSISANAVNSNDNELAADQGAQARGQLLLDTLTMLEKANAGERVVYHDAFADRDVSLPRHSSTARRRTPCGHPASSPGRPRSTRSPRRRWSAASTSARSA</sequence>
<feature type="region of interest" description="Disordered" evidence="1">
    <location>
        <begin position="310"/>
        <end position="353"/>
    </location>
</feature>
<dbReference type="EMBL" id="SDWT01000001">
    <property type="protein sequence ID" value="RYB94993.1"/>
    <property type="molecule type" value="Genomic_DNA"/>
</dbReference>
<feature type="signal peptide" evidence="2">
    <location>
        <begin position="1"/>
        <end position="32"/>
    </location>
</feature>
<reference evidence="3 4" key="1">
    <citation type="submission" date="2019-01" db="EMBL/GenBank/DDBJ databases">
        <title>Novel species of Nocardioides.</title>
        <authorList>
            <person name="Liu Q."/>
            <person name="Xin Y.-H."/>
        </authorList>
    </citation>
    <scope>NUCLEOTIDE SEQUENCE [LARGE SCALE GENOMIC DNA]</scope>
    <source>
        <strain evidence="3 4">CGMCC 4.6882</strain>
    </source>
</reference>
<evidence type="ECO:0000313" key="4">
    <source>
        <dbReference type="Proteomes" id="UP000294071"/>
    </source>
</evidence>
<feature type="compositionally biased region" description="Low complexity" evidence="1">
    <location>
        <begin position="344"/>
        <end position="353"/>
    </location>
</feature>
<feature type="chain" id="PRO_5020363723" description="Alpha/beta hydrolase" evidence="2">
    <location>
        <begin position="33"/>
        <end position="353"/>
    </location>
</feature>
<gene>
    <name evidence="3" type="ORF">EUA93_11935</name>
</gene>
<name>A0A4Q2S496_9ACTN</name>
<dbReference type="AlphaFoldDB" id="A0A4Q2S496"/>
<evidence type="ECO:0000256" key="1">
    <source>
        <dbReference type="SAM" id="MobiDB-lite"/>
    </source>
</evidence>
<dbReference type="InterPro" id="IPR029058">
    <property type="entry name" value="AB_hydrolase_fold"/>
</dbReference>
<evidence type="ECO:0000256" key="2">
    <source>
        <dbReference type="SAM" id="SignalP"/>
    </source>
</evidence>
<dbReference type="OrthoDB" id="6646510at2"/>
<dbReference type="Gene3D" id="3.40.50.1820">
    <property type="entry name" value="alpha/beta hydrolase"/>
    <property type="match status" value="1"/>
</dbReference>
<dbReference type="RefSeq" id="WP_129400337.1">
    <property type="nucleotide sequence ID" value="NZ_SDWT01000001.1"/>
</dbReference>
<evidence type="ECO:0000313" key="3">
    <source>
        <dbReference type="EMBL" id="RYB94993.1"/>
    </source>
</evidence>
<organism evidence="3 4">
    <name type="scientific">Nocardioides oleivorans</name>
    <dbReference type="NCBI Taxonomy" id="273676"/>
    <lineage>
        <taxon>Bacteria</taxon>
        <taxon>Bacillati</taxon>
        <taxon>Actinomycetota</taxon>
        <taxon>Actinomycetes</taxon>
        <taxon>Propionibacteriales</taxon>
        <taxon>Nocardioidaceae</taxon>
        <taxon>Nocardioides</taxon>
    </lineage>
</organism>